<evidence type="ECO:0000313" key="2">
    <source>
        <dbReference type="Proteomes" id="UP000037510"/>
    </source>
</evidence>
<sequence length="138" mass="16059">WDLKKKKFEVIYHLDSIVKGHYTASGRILILPITGDENIKIVFNIDYEIEKGDDGKEYVVPKDLHFDFEVRDNANFQLTNLFNGNKELSDIMLKFLNENWKQVSQEFGRPMVAEAAKILFKNVKAYFKNNPMSDIANI</sequence>
<dbReference type="Gene3D" id="3.15.10.30">
    <property type="entry name" value="Haemolymph juvenile hormone binding protein"/>
    <property type="match status" value="1"/>
</dbReference>
<dbReference type="PANTHER" id="PTHR11008:SF32">
    <property type="entry name" value="CIRCADIAN CLOCK-CONTROLLED PROTEIN DAYWAKE-RELATED"/>
    <property type="match status" value="1"/>
</dbReference>
<feature type="non-terminal residue" evidence="1">
    <location>
        <position position="1"/>
    </location>
</feature>
<protein>
    <submittedName>
        <fullName evidence="1">Juvenile hormone binding protein-like protein</fullName>
    </submittedName>
</protein>
<dbReference type="STRING" id="104452.A0A0L7K3Z3"/>
<dbReference type="SMART" id="SM00700">
    <property type="entry name" value="JHBP"/>
    <property type="match status" value="1"/>
</dbReference>
<accession>A0A0L7K3Z3</accession>
<dbReference type="InterPro" id="IPR010562">
    <property type="entry name" value="Haemolymph_juvenile_hormone-bd"/>
</dbReference>
<gene>
    <name evidence="1" type="ORF">OBRU01_25849</name>
</gene>
<keyword evidence="2" id="KW-1185">Reference proteome</keyword>
<organism evidence="1 2">
    <name type="scientific">Operophtera brumata</name>
    <name type="common">Winter moth</name>
    <name type="synonym">Phalaena brumata</name>
    <dbReference type="NCBI Taxonomy" id="104452"/>
    <lineage>
        <taxon>Eukaryota</taxon>
        <taxon>Metazoa</taxon>
        <taxon>Ecdysozoa</taxon>
        <taxon>Arthropoda</taxon>
        <taxon>Hexapoda</taxon>
        <taxon>Insecta</taxon>
        <taxon>Pterygota</taxon>
        <taxon>Neoptera</taxon>
        <taxon>Endopterygota</taxon>
        <taxon>Lepidoptera</taxon>
        <taxon>Glossata</taxon>
        <taxon>Ditrysia</taxon>
        <taxon>Geometroidea</taxon>
        <taxon>Geometridae</taxon>
        <taxon>Larentiinae</taxon>
        <taxon>Operophtera</taxon>
    </lineage>
</organism>
<dbReference type="EMBL" id="JTDY01011779">
    <property type="protein sequence ID" value="KOB52916.1"/>
    <property type="molecule type" value="Genomic_DNA"/>
</dbReference>
<comment type="caution">
    <text evidence="1">The sequence shown here is derived from an EMBL/GenBank/DDBJ whole genome shotgun (WGS) entry which is preliminary data.</text>
</comment>
<dbReference type="PANTHER" id="PTHR11008">
    <property type="entry name" value="PROTEIN TAKEOUT-LIKE PROTEIN"/>
    <property type="match status" value="1"/>
</dbReference>
<evidence type="ECO:0000313" key="1">
    <source>
        <dbReference type="EMBL" id="KOB52916.1"/>
    </source>
</evidence>
<dbReference type="Pfam" id="PF06585">
    <property type="entry name" value="JHBP"/>
    <property type="match status" value="1"/>
</dbReference>
<dbReference type="InterPro" id="IPR038606">
    <property type="entry name" value="To_sf"/>
</dbReference>
<dbReference type="GO" id="GO:0005615">
    <property type="term" value="C:extracellular space"/>
    <property type="evidence" value="ECO:0007669"/>
    <property type="project" value="TreeGrafter"/>
</dbReference>
<name>A0A0L7K3Z3_OPEBR</name>
<dbReference type="Proteomes" id="UP000037510">
    <property type="component" value="Unassembled WGS sequence"/>
</dbReference>
<proteinExistence type="predicted"/>
<dbReference type="AlphaFoldDB" id="A0A0L7K3Z3"/>
<reference evidence="1 2" key="1">
    <citation type="journal article" date="2015" name="Genome Biol. Evol.">
        <title>The genome of winter moth (Operophtera brumata) provides a genomic perspective on sexual dimorphism and phenology.</title>
        <authorList>
            <person name="Derks M.F."/>
            <person name="Smit S."/>
            <person name="Salis L."/>
            <person name="Schijlen E."/>
            <person name="Bossers A."/>
            <person name="Mateman C."/>
            <person name="Pijl A.S."/>
            <person name="de Ridder D."/>
            <person name="Groenen M.A."/>
            <person name="Visser M.E."/>
            <person name="Megens H.J."/>
        </authorList>
    </citation>
    <scope>NUCLEOTIDE SEQUENCE [LARGE SCALE GENOMIC DNA]</scope>
    <source>
        <strain evidence="1">WM2013NL</strain>
        <tissue evidence="1">Head and thorax</tissue>
    </source>
</reference>